<sequence>MNRELADLVQNAPEEVGDEAYVFEYPELICMQWGDSAFQHLLELFIASGEDDERLKIETLLTNLSEYSDGPPSNFVQKTADLLNQLQRAPAVLTVCLNSCTCCVPVWRETSLHREIKQLCEQALKTLDFQIKNNMTWKFWKGKTHQGTGYCRFLKQGLQRWLERNERRREALHTAAKGKLIIPDSVVEQAFEEDESRGHPLGLNRVSHASLVKMLIYSRCWPSYPNYNEGEDHPDTRIFELASTPLPEIPSTVRPVRKTVKTLWESEQETSVCRGFQFLC</sequence>
<dbReference type="AlphaFoldDB" id="A0A517QEI3"/>
<dbReference type="RefSeq" id="WP_145451954.1">
    <property type="nucleotide sequence ID" value="NZ_CP037421.1"/>
</dbReference>
<proteinExistence type="predicted"/>
<protein>
    <submittedName>
        <fullName evidence="1">Uncharacterized protein</fullName>
    </submittedName>
</protein>
<dbReference type="EMBL" id="CP037421">
    <property type="protein sequence ID" value="QDT30058.1"/>
    <property type="molecule type" value="Genomic_DNA"/>
</dbReference>
<keyword evidence="2" id="KW-1185">Reference proteome</keyword>
<organism evidence="1 2">
    <name type="scientific">Gimesia panareensis</name>
    <dbReference type="NCBI Taxonomy" id="2527978"/>
    <lineage>
        <taxon>Bacteria</taxon>
        <taxon>Pseudomonadati</taxon>
        <taxon>Planctomycetota</taxon>
        <taxon>Planctomycetia</taxon>
        <taxon>Planctomycetales</taxon>
        <taxon>Planctomycetaceae</taxon>
        <taxon>Gimesia</taxon>
    </lineage>
</organism>
<evidence type="ECO:0000313" key="1">
    <source>
        <dbReference type="EMBL" id="QDT30058.1"/>
    </source>
</evidence>
<gene>
    <name evidence="1" type="ORF">Enr10x_54180</name>
</gene>
<accession>A0A517QEI3</accession>
<dbReference type="Proteomes" id="UP000315647">
    <property type="component" value="Chromosome"/>
</dbReference>
<evidence type="ECO:0000313" key="2">
    <source>
        <dbReference type="Proteomes" id="UP000315647"/>
    </source>
</evidence>
<name>A0A517QEI3_9PLAN</name>
<reference evidence="1 2" key="1">
    <citation type="submission" date="2019-03" db="EMBL/GenBank/DDBJ databases">
        <title>Deep-cultivation of Planctomycetes and their phenomic and genomic characterization uncovers novel biology.</title>
        <authorList>
            <person name="Wiegand S."/>
            <person name="Jogler M."/>
            <person name="Boedeker C."/>
            <person name="Pinto D."/>
            <person name="Vollmers J."/>
            <person name="Rivas-Marin E."/>
            <person name="Kohn T."/>
            <person name="Peeters S.H."/>
            <person name="Heuer A."/>
            <person name="Rast P."/>
            <person name="Oberbeckmann S."/>
            <person name="Bunk B."/>
            <person name="Jeske O."/>
            <person name="Meyerdierks A."/>
            <person name="Storesund J.E."/>
            <person name="Kallscheuer N."/>
            <person name="Luecker S."/>
            <person name="Lage O.M."/>
            <person name="Pohl T."/>
            <person name="Merkel B.J."/>
            <person name="Hornburger P."/>
            <person name="Mueller R.-W."/>
            <person name="Bruemmer F."/>
            <person name="Labrenz M."/>
            <person name="Spormann A.M."/>
            <person name="Op den Camp H."/>
            <person name="Overmann J."/>
            <person name="Amann R."/>
            <person name="Jetten M.S.M."/>
            <person name="Mascher T."/>
            <person name="Medema M.H."/>
            <person name="Devos D.P."/>
            <person name="Kaster A.-K."/>
            <person name="Ovreas L."/>
            <person name="Rohde M."/>
            <person name="Galperin M.Y."/>
            <person name="Jogler C."/>
        </authorList>
    </citation>
    <scope>NUCLEOTIDE SEQUENCE [LARGE SCALE GENOMIC DNA]</scope>
    <source>
        <strain evidence="1 2">Enr10</strain>
    </source>
</reference>